<dbReference type="EMBL" id="FNIG01000001">
    <property type="protein sequence ID" value="SDM81929.1"/>
    <property type="molecule type" value="Genomic_DNA"/>
</dbReference>
<dbReference type="InterPro" id="IPR011095">
    <property type="entry name" value="Dala_Dala_lig_C"/>
</dbReference>
<keyword evidence="2" id="KW-0067">ATP-binding</keyword>
<feature type="domain" description="ATP-grasp" evidence="3">
    <location>
        <begin position="122"/>
        <end position="314"/>
    </location>
</feature>
<dbReference type="GO" id="GO:0005524">
    <property type="term" value="F:ATP binding"/>
    <property type="evidence" value="ECO:0007669"/>
    <property type="project" value="UniProtKB-UniRule"/>
</dbReference>
<dbReference type="Proteomes" id="UP000199334">
    <property type="component" value="Unassembled WGS sequence"/>
</dbReference>
<dbReference type="GO" id="GO:0046872">
    <property type="term" value="F:metal ion binding"/>
    <property type="evidence" value="ECO:0007669"/>
    <property type="project" value="InterPro"/>
</dbReference>
<dbReference type="Pfam" id="PF07478">
    <property type="entry name" value="Dala_Dala_lig_C"/>
    <property type="match status" value="1"/>
</dbReference>
<reference evidence="4 5" key="1">
    <citation type="submission" date="2016-10" db="EMBL/GenBank/DDBJ databases">
        <authorList>
            <person name="de Groot N.N."/>
        </authorList>
    </citation>
    <scope>NUCLEOTIDE SEQUENCE [LARGE SCALE GENOMIC DNA]</scope>
    <source>
        <strain evidence="4 5">CGMCC 1.3442</strain>
    </source>
</reference>
<dbReference type="AlphaFoldDB" id="A0A1G9WBT2"/>
<accession>A0A1G9WBT2</accession>
<dbReference type="GO" id="GO:0008716">
    <property type="term" value="F:D-alanine-D-alanine ligase activity"/>
    <property type="evidence" value="ECO:0007669"/>
    <property type="project" value="InterPro"/>
</dbReference>
<dbReference type="Gene3D" id="3.30.470.20">
    <property type="entry name" value="ATP-grasp fold, B domain"/>
    <property type="match status" value="1"/>
</dbReference>
<dbReference type="SUPFAM" id="SSF56059">
    <property type="entry name" value="Glutathione synthetase ATP-binding domain-like"/>
    <property type="match status" value="1"/>
</dbReference>
<evidence type="ECO:0000313" key="5">
    <source>
        <dbReference type="Proteomes" id="UP000199334"/>
    </source>
</evidence>
<dbReference type="PROSITE" id="PS50975">
    <property type="entry name" value="ATP_GRASP"/>
    <property type="match status" value="1"/>
</dbReference>
<sequence>MNHKAVILGNNYYIALSVMRGLGVHGIHTVAIDYSDDDTYAAKSKYCNEQLIAPHYKDEPEAFIQFLIDYAKKQDKKPVLMPCHDSYVELIDQYLDQIRKYYLIPQTEQGLYTKTLDKEKLHELATEHGVLVPETVHTNEEDFYEKIDQKIKYPCIVKPTDSPSFVSTFRQKNFKVYSREELDEALQKAEDADLEVIVQRIIPGFDDHMHTFDCYLNQDAKVTHWTTAQKLRQYPINFGASVYTHQLHFPELYEIGKKFLEGIGFKGFVEIEFKKDADTGDFYLIELNVRFTNFDALLTKVGLNFPYITYCELIGDPLPPMSIKEDTGITFWYAYEDLLAIRDYLKTKQLTLLQIIRSFFKKKAYAVWDWKDPKPAFSYAGMIGRKVIKRVTNR</sequence>
<keyword evidence="1 4" id="KW-0436">Ligase</keyword>
<organism evidence="4 5">
    <name type="scientific">Tenuibacillus multivorans</name>
    <dbReference type="NCBI Taxonomy" id="237069"/>
    <lineage>
        <taxon>Bacteria</taxon>
        <taxon>Bacillati</taxon>
        <taxon>Bacillota</taxon>
        <taxon>Bacilli</taxon>
        <taxon>Bacillales</taxon>
        <taxon>Bacillaceae</taxon>
        <taxon>Tenuibacillus</taxon>
    </lineage>
</organism>
<evidence type="ECO:0000256" key="1">
    <source>
        <dbReference type="ARBA" id="ARBA00022598"/>
    </source>
</evidence>
<proteinExistence type="predicted"/>
<keyword evidence="2" id="KW-0547">Nucleotide-binding</keyword>
<protein>
    <submittedName>
        <fullName evidence="4">Predicted ATP-dependent carboligase, ATP-grasp superfamily</fullName>
    </submittedName>
</protein>
<dbReference type="OrthoDB" id="5420347at2"/>
<dbReference type="InterPro" id="IPR011761">
    <property type="entry name" value="ATP-grasp"/>
</dbReference>
<evidence type="ECO:0000256" key="2">
    <source>
        <dbReference type="PROSITE-ProRule" id="PRU00409"/>
    </source>
</evidence>
<dbReference type="Gene3D" id="3.30.1490.20">
    <property type="entry name" value="ATP-grasp fold, A domain"/>
    <property type="match status" value="1"/>
</dbReference>
<evidence type="ECO:0000259" key="3">
    <source>
        <dbReference type="PROSITE" id="PS50975"/>
    </source>
</evidence>
<dbReference type="InterPro" id="IPR013815">
    <property type="entry name" value="ATP_grasp_subdomain_1"/>
</dbReference>
<gene>
    <name evidence="4" type="ORF">SAMN05216498_0681</name>
</gene>
<dbReference type="RefSeq" id="WP_093855196.1">
    <property type="nucleotide sequence ID" value="NZ_BJVZ01000003.1"/>
</dbReference>
<name>A0A1G9WBT2_9BACI</name>
<keyword evidence="5" id="KW-1185">Reference proteome</keyword>
<dbReference type="STRING" id="237069.SAMN05216498_0681"/>
<evidence type="ECO:0000313" key="4">
    <source>
        <dbReference type="EMBL" id="SDM81929.1"/>
    </source>
</evidence>